<dbReference type="AlphaFoldDB" id="A0AAJ0MUN4"/>
<sequence length="136" mass="15423">MYYFSRGDFRGKLVGWCSGHVCVAPLLPPVPPALMYATRSNPVAFYSWGTSLPAIKRQAVEVQAKANDNLRASQANKSSRYTPLTGYFIITSTREHTLDTRNVASRGHREEQPKRKHRRGEDQECKKSSNPWGQQQ</sequence>
<evidence type="ECO:0000313" key="3">
    <source>
        <dbReference type="Proteomes" id="UP001285908"/>
    </source>
</evidence>
<dbReference type="GeneID" id="87872229"/>
<feature type="region of interest" description="Disordered" evidence="1">
    <location>
        <begin position="98"/>
        <end position="136"/>
    </location>
</feature>
<dbReference type="EMBL" id="JAULSX010000002">
    <property type="protein sequence ID" value="KAK3497784.1"/>
    <property type="molecule type" value="Genomic_DNA"/>
</dbReference>
<dbReference type="Proteomes" id="UP001285908">
    <property type="component" value="Unassembled WGS sequence"/>
</dbReference>
<organism evidence="2 3">
    <name type="scientific">Neurospora hispaniola</name>
    <dbReference type="NCBI Taxonomy" id="588809"/>
    <lineage>
        <taxon>Eukaryota</taxon>
        <taxon>Fungi</taxon>
        <taxon>Dikarya</taxon>
        <taxon>Ascomycota</taxon>
        <taxon>Pezizomycotina</taxon>
        <taxon>Sordariomycetes</taxon>
        <taxon>Sordariomycetidae</taxon>
        <taxon>Sordariales</taxon>
        <taxon>Sordariaceae</taxon>
        <taxon>Neurospora</taxon>
    </lineage>
</organism>
<proteinExistence type="predicted"/>
<gene>
    <name evidence="2" type="ORF">B0T23DRAFT_310793</name>
</gene>
<accession>A0AAJ0MUN4</accession>
<comment type="caution">
    <text evidence="2">The sequence shown here is derived from an EMBL/GenBank/DDBJ whole genome shotgun (WGS) entry which is preliminary data.</text>
</comment>
<protein>
    <submittedName>
        <fullName evidence="2">Uncharacterized protein</fullName>
    </submittedName>
</protein>
<evidence type="ECO:0000313" key="2">
    <source>
        <dbReference type="EMBL" id="KAK3497784.1"/>
    </source>
</evidence>
<evidence type="ECO:0000256" key="1">
    <source>
        <dbReference type="SAM" id="MobiDB-lite"/>
    </source>
</evidence>
<name>A0AAJ0MUN4_9PEZI</name>
<feature type="compositionally biased region" description="Basic and acidic residues" evidence="1">
    <location>
        <begin position="107"/>
        <end position="127"/>
    </location>
</feature>
<reference evidence="2 3" key="1">
    <citation type="journal article" date="2023" name="Mol. Phylogenet. Evol.">
        <title>Genome-scale phylogeny and comparative genomics of the fungal order Sordariales.</title>
        <authorList>
            <person name="Hensen N."/>
            <person name="Bonometti L."/>
            <person name="Westerberg I."/>
            <person name="Brannstrom I.O."/>
            <person name="Guillou S."/>
            <person name="Cros-Aarteil S."/>
            <person name="Calhoun S."/>
            <person name="Haridas S."/>
            <person name="Kuo A."/>
            <person name="Mondo S."/>
            <person name="Pangilinan J."/>
            <person name="Riley R."/>
            <person name="LaButti K."/>
            <person name="Andreopoulos B."/>
            <person name="Lipzen A."/>
            <person name="Chen C."/>
            <person name="Yan M."/>
            <person name="Daum C."/>
            <person name="Ng V."/>
            <person name="Clum A."/>
            <person name="Steindorff A."/>
            <person name="Ohm R.A."/>
            <person name="Martin F."/>
            <person name="Silar P."/>
            <person name="Natvig D.O."/>
            <person name="Lalanne C."/>
            <person name="Gautier V."/>
            <person name="Ament-Velasquez S.L."/>
            <person name="Kruys A."/>
            <person name="Hutchinson M.I."/>
            <person name="Powell A.J."/>
            <person name="Barry K."/>
            <person name="Miller A.N."/>
            <person name="Grigoriev I.V."/>
            <person name="Debuchy R."/>
            <person name="Gladieux P."/>
            <person name="Hiltunen Thoren M."/>
            <person name="Johannesson H."/>
        </authorList>
    </citation>
    <scope>NUCLEOTIDE SEQUENCE [LARGE SCALE GENOMIC DNA]</scope>
    <source>
        <strain evidence="2 3">FGSC 10403</strain>
    </source>
</reference>
<keyword evidence="3" id="KW-1185">Reference proteome</keyword>
<dbReference type="RefSeq" id="XP_062696048.1">
    <property type="nucleotide sequence ID" value="XM_062834607.1"/>
</dbReference>